<feature type="transmembrane region" description="Helical" evidence="7">
    <location>
        <begin position="409"/>
        <end position="431"/>
    </location>
</feature>
<accession>A0A4S4BXD8</accession>
<feature type="transmembrane region" description="Helical" evidence="7">
    <location>
        <begin position="383"/>
        <end position="403"/>
    </location>
</feature>
<keyword evidence="3" id="KW-1003">Cell membrane</keyword>
<dbReference type="EMBL" id="SSOB01000012">
    <property type="protein sequence ID" value="THF79871.1"/>
    <property type="molecule type" value="Genomic_DNA"/>
</dbReference>
<proteinExistence type="predicted"/>
<dbReference type="InterPro" id="IPR047135">
    <property type="entry name" value="YsiQ"/>
</dbReference>
<comment type="caution">
    <text evidence="8">The sequence shown here is derived from an EMBL/GenBank/DDBJ whole genome shotgun (WGS) entry which is preliminary data.</text>
</comment>
<comment type="subcellular location">
    <subcellularLocation>
        <location evidence="1">Cell membrane</location>
        <topology evidence="1">Multi-pass membrane protein</topology>
    </subcellularLocation>
</comment>
<keyword evidence="2" id="KW-0813">Transport</keyword>
<dbReference type="PANTHER" id="PTHR42925:SF2">
    <property type="entry name" value="NA+ DRIVEN MULTIDRUG EFFLUX PUMP"/>
    <property type="match status" value="1"/>
</dbReference>
<evidence type="ECO:0000313" key="8">
    <source>
        <dbReference type="EMBL" id="THF79871.1"/>
    </source>
</evidence>
<dbReference type="GO" id="GO:0015297">
    <property type="term" value="F:antiporter activity"/>
    <property type="evidence" value="ECO:0007669"/>
    <property type="project" value="InterPro"/>
</dbReference>
<evidence type="ECO:0000256" key="2">
    <source>
        <dbReference type="ARBA" id="ARBA00022448"/>
    </source>
</evidence>
<dbReference type="PIRSF" id="PIRSF006603">
    <property type="entry name" value="DinF"/>
    <property type="match status" value="1"/>
</dbReference>
<evidence type="ECO:0000256" key="4">
    <source>
        <dbReference type="ARBA" id="ARBA00022692"/>
    </source>
</evidence>
<dbReference type="Proteomes" id="UP000310636">
    <property type="component" value="Unassembled WGS sequence"/>
</dbReference>
<dbReference type="RefSeq" id="WP_136369859.1">
    <property type="nucleotide sequence ID" value="NZ_SSOB01000012.1"/>
</dbReference>
<name>A0A4S4BXD8_9BACL</name>
<evidence type="ECO:0000256" key="7">
    <source>
        <dbReference type="SAM" id="Phobius"/>
    </source>
</evidence>
<keyword evidence="6 7" id="KW-0472">Membrane</keyword>
<dbReference type="NCBIfam" id="TIGR00797">
    <property type="entry name" value="matE"/>
    <property type="match status" value="1"/>
</dbReference>
<dbReference type="InterPro" id="IPR002528">
    <property type="entry name" value="MATE_fam"/>
</dbReference>
<feature type="transmembrane region" description="Helical" evidence="7">
    <location>
        <begin position="235"/>
        <end position="260"/>
    </location>
</feature>
<dbReference type="AlphaFoldDB" id="A0A4S4BXD8"/>
<protein>
    <submittedName>
        <fullName evidence="8">MATE family efflux transporter</fullName>
    </submittedName>
</protein>
<evidence type="ECO:0000256" key="6">
    <source>
        <dbReference type="ARBA" id="ARBA00023136"/>
    </source>
</evidence>
<feature type="transmembrane region" description="Helical" evidence="7">
    <location>
        <begin position="280"/>
        <end position="300"/>
    </location>
</feature>
<feature type="transmembrane region" description="Helical" evidence="7">
    <location>
        <begin position="312"/>
        <end position="333"/>
    </location>
</feature>
<dbReference type="OrthoDB" id="9806302at2"/>
<feature type="transmembrane region" description="Helical" evidence="7">
    <location>
        <begin position="50"/>
        <end position="72"/>
    </location>
</feature>
<dbReference type="CDD" id="cd13134">
    <property type="entry name" value="MATE_like_8"/>
    <property type="match status" value="1"/>
</dbReference>
<feature type="transmembrane region" description="Helical" evidence="7">
    <location>
        <begin position="12"/>
        <end position="30"/>
    </location>
</feature>
<feature type="transmembrane region" description="Helical" evidence="7">
    <location>
        <begin position="84"/>
        <end position="106"/>
    </location>
</feature>
<dbReference type="GO" id="GO:0042910">
    <property type="term" value="F:xenobiotic transmembrane transporter activity"/>
    <property type="evidence" value="ECO:0007669"/>
    <property type="project" value="InterPro"/>
</dbReference>
<organism evidence="8 9">
    <name type="scientific">Cohnella fermenti</name>
    <dbReference type="NCBI Taxonomy" id="2565925"/>
    <lineage>
        <taxon>Bacteria</taxon>
        <taxon>Bacillati</taxon>
        <taxon>Bacillota</taxon>
        <taxon>Bacilli</taxon>
        <taxon>Bacillales</taxon>
        <taxon>Paenibacillaceae</taxon>
        <taxon>Cohnella</taxon>
    </lineage>
</organism>
<evidence type="ECO:0000313" key="9">
    <source>
        <dbReference type="Proteomes" id="UP000310636"/>
    </source>
</evidence>
<reference evidence="8 9" key="1">
    <citation type="submission" date="2019-04" db="EMBL/GenBank/DDBJ databases">
        <title>Cohnella sp. nov. isolated from preserved vegetables.</title>
        <authorList>
            <person name="Lin S.-Y."/>
            <person name="Hung M.-H."/>
            <person name="Young C.-C."/>
        </authorList>
    </citation>
    <scope>NUCLEOTIDE SEQUENCE [LARGE SCALE GENOMIC DNA]</scope>
    <source>
        <strain evidence="8 9">CC-MHH1044</strain>
    </source>
</reference>
<dbReference type="Pfam" id="PF01554">
    <property type="entry name" value="MatE"/>
    <property type="match status" value="2"/>
</dbReference>
<sequence length="459" mass="49875">MQSLDRKFSLWTLAWPVFIEVLLQTMLGTVDTIMVSRISDDAVAVVGFSGQLFGALTTLFMTIAGGAGILIAQRIGSQRREDARTLAVMAITTSTAIGLLISFLLFSEARSIAKLLGLSAELLPLADTYISYVGGGMFLAAMTAALGTAIRNTGNTRGPMYTGIVINVVHIFLNYGLIFGKLGMPEWGLFGVTVSDNSCRLLSVVILLYMFRHSFERTIRLRDYLRFDVKLFKEILRIGWPMGVNMSCWVFSQLAIYSFIALLGSKELAARTYMNTLESFCFMLGYAFALAVQIRIAYLYGEGRTREAYSAAYRAMGLGLLLVMANALLLFALGRPMLGLFTSDPEIVAMGVSLLGLNLILQPGKMLNMALGNALNAVGDTRFTMFVSIGSLGIIATLCSYGFGIGLGWGLIGIYACMIADEYVRGALSLWRWRGRKYLNRAAAPHAVPHSGSSALSAG</sequence>
<feature type="transmembrane region" description="Helical" evidence="7">
    <location>
        <begin position="198"/>
        <end position="215"/>
    </location>
</feature>
<dbReference type="GO" id="GO:0005886">
    <property type="term" value="C:plasma membrane"/>
    <property type="evidence" value="ECO:0007669"/>
    <property type="project" value="UniProtKB-SubCell"/>
</dbReference>
<feature type="transmembrane region" description="Helical" evidence="7">
    <location>
        <begin position="129"/>
        <end position="148"/>
    </location>
</feature>
<evidence type="ECO:0000256" key="3">
    <source>
        <dbReference type="ARBA" id="ARBA00022475"/>
    </source>
</evidence>
<keyword evidence="9" id="KW-1185">Reference proteome</keyword>
<evidence type="ECO:0000256" key="5">
    <source>
        <dbReference type="ARBA" id="ARBA00022989"/>
    </source>
</evidence>
<dbReference type="PANTHER" id="PTHR42925">
    <property type="entry name" value="MULTIDRUG AND TOXIN EFFLUX PROTEIN MATE FAMILY"/>
    <property type="match status" value="1"/>
</dbReference>
<keyword evidence="4 7" id="KW-0812">Transmembrane</keyword>
<evidence type="ECO:0000256" key="1">
    <source>
        <dbReference type="ARBA" id="ARBA00004651"/>
    </source>
</evidence>
<feature type="transmembrane region" description="Helical" evidence="7">
    <location>
        <begin position="160"/>
        <end position="178"/>
    </location>
</feature>
<keyword evidence="5 7" id="KW-1133">Transmembrane helix</keyword>
<dbReference type="InterPro" id="IPR048279">
    <property type="entry name" value="MdtK-like"/>
</dbReference>
<gene>
    <name evidence="8" type="ORF">E6C55_11075</name>
</gene>
<feature type="transmembrane region" description="Helical" evidence="7">
    <location>
        <begin position="345"/>
        <end position="362"/>
    </location>
</feature>